<evidence type="ECO:0000259" key="3">
    <source>
        <dbReference type="PROSITE" id="PS51755"/>
    </source>
</evidence>
<dbReference type="Gene3D" id="1.10.10.10">
    <property type="entry name" value="Winged helix-like DNA-binding domain superfamily/Winged helix DNA-binding domain"/>
    <property type="match status" value="1"/>
</dbReference>
<feature type="non-terminal residue" evidence="4">
    <location>
        <position position="69"/>
    </location>
</feature>
<dbReference type="InterPro" id="IPR001867">
    <property type="entry name" value="OmpR/PhoB-type_DNA-bd"/>
</dbReference>
<comment type="caution">
    <text evidence="4">The sequence shown here is derived from an EMBL/GenBank/DDBJ whole genome shotgun (WGS) entry which is preliminary data.</text>
</comment>
<dbReference type="Proteomes" id="UP001589627">
    <property type="component" value="Unassembled WGS sequence"/>
</dbReference>
<evidence type="ECO:0000313" key="4">
    <source>
        <dbReference type="EMBL" id="MFB9832735.1"/>
    </source>
</evidence>
<dbReference type="EMBL" id="JBHLZP010000058">
    <property type="protein sequence ID" value="MFB9832735.1"/>
    <property type="molecule type" value="Genomic_DNA"/>
</dbReference>
<dbReference type="RefSeq" id="WP_378199002.1">
    <property type="nucleotide sequence ID" value="NZ_JBHLZP010000058.1"/>
</dbReference>
<dbReference type="InterPro" id="IPR036388">
    <property type="entry name" value="WH-like_DNA-bd_sf"/>
</dbReference>
<organism evidence="4 5">
    <name type="scientific">Actinoallomurus acaciae</name>
    <dbReference type="NCBI Taxonomy" id="502577"/>
    <lineage>
        <taxon>Bacteria</taxon>
        <taxon>Bacillati</taxon>
        <taxon>Actinomycetota</taxon>
        <taxon>Actinomycetes</taxon>
        <taxon>Streptosporangiales</taxon>
        <taxon>Thermomonosporaceae</taxon>
        <taxon>Actinoallomurus</taxon>
    </lineage>
</organism>
<dbReference type="PANTHER" id="PTHR35807:SF1">
    <property type="entry name" value="TRANSCRIPTIONAL REGULATOR REDD"/>
    <property type="match status" value="1"/>
</dbReference>
<name>A0ABV5YCG4_9ACTN</name>
<dbReference type="Pfam" id="PF00486">
    <property type="entry name" value="Trans_reg_C"/>
    <property type="match status" value="1"/>
</dbReference>
<evidence type="ECO:0000313" key="5">
    <source>
        <dbReference type="Proteomes" id="UP001589627"/>
    </source>
</evidence>
<keyword evidence="5" id="KW-1185">Reference proteome</keyword>
<keyword evidence="1 2" id="KW-0238">DNA-binding</keyword>
<protein>
    <submittedName>
        <fullName evidence="4">Winged helix-turn-helix domain-containing protein</fullName>
    </submittedName>
</protein>
<evidence type="ECO:0000256" key="2">
    <source>
        <dbReference type="PROSITE-ProRule" id="PRU01091"/>
    </source>
</evidence>
<reference evidence="4 5" key="1">
    <citation type="submission" date="2024-09" db="EMBL/GenBank/DDBJ databases">
        <authorList>
            <person name="Sun Q."/>
            <person name="Mori K."/>
        </authorList>
    </citation>
    <scope>NUCLEOTIDE SEQUENCE [LARGE SCALE GENOMIC DNA]</scope>
    <source>
        <strain evidence="4 5">TBRC 0563</strain>
    </source>
</reference>
<feature type="domain" description="OmpR/PhoB-type" evidence="3">
    <location>
        <begin position="1"/>
        <end position="69"/>
    </location>
</feature>
<dbReference type="PANTHER" id="PTHR35807">
    <property type="entry name" value="TRANSCRIPTIONAL REGULATOR REDD-RELATED"/>
    <property type="match status" value="1"/>
</dbReference>
<evidence type="ECO:0000256" key="1">
    <source>
        <dbReference type="ARBA" id="ARBA00023125"/>
    </source>
</evidence>
<gene>
    <name evidence="4" type="ORF">ACFFNX_11120</name>
</gene>
<proteinExistence type="predicted"/>
<accession>A0ABV5YCG4</accession>
<dbReference type="SUPFAM" id="SSF46894">
    <property type="entry name" value="C-terminal effector domain of the bipartite response regulators"/>
    <property type="match status" value="1"/>
</dbReference>
<dbReference type="PROSITE" id="PS51755">
    <property type="entry name" value="OMPR_PHOB"/>
    <property type="match status" value="1"/>
</dbReference>
<sequence>MAAWDADGAAVDLKGPRHRAVLARLIIARRRVVPVSRLVDDLWIDPPDGAVSAVRTFVGALRRALEPGR</sequence>
<dbReference type="InterPro" id="IPR016032">
    <property type="entry name" value="Sig_transdc_resp-reg_C-effctor"/>
</dbReference>
<feature type="DNA-binding region" description="OmpR/PhoB-type" evidence="2">
    <location>
        <begin position="1"/>
        <end position="69"/>
    </location>
</feature>
<dbReference type="InterPro" id="IPR051677">
    <property type="entry name" value="AfsR-DnrI-RedD_regulator"/>
</dbReference>